<proteinExistence type="predicted"/>
<name>A0A9W7FBR2_9STRA</name>
<keyword evidence="3" id="KW-1185">Reference proteome</keyword>
<feature type="compositionally biased region" description="Polar residues" evidence="1">
    <location>
        <begin position="1"/>
        <end position="13"/>
    </location>
</feature>
<reference evidence="3" key="1">
    <citation type="journal article" date="2023" name="Commun. Biol.">
        <title>Genome analysis of Parmales, the sister group of diatoms, reveals the evolutionary specialization of diatoms from phago-mixotrophs to photoautotrophs.</title>
        <authorList>
            <person name="Ban H."/>
            <person name="Sato S."/>
            <person name="Yoshikawa S."/>
            <person name="Yamada K."/>
            <person name="Nakamura Y."/>
            <person name="Ichinomiya M."/>
            <person name="Sato N."/>
            <person name="Blanc-Mathieu R."/>
            <person name="Endo H."/>
            <person name="Kuwata A."/>
            <person name="Ogata H."/>
        </authorList>
    </citation>
    <scope>NUCLEOTIDE SEQUENCE [LARGE SCALE GENOMIC DNA]</scope>
    <source>
        <strain evidence="3">NIES 3699</strain>
    </source>
</reference>
<sequence>MAVNKQKTTPSIASSSSSSSSRGMGVLGAHDWTSPDWHWGYAEGTAHDLAAELRGKLSVKKEDLEDRRLAWVLDPATPVDDLLLALALAIQARGANAENFAGFLTKLADTEYGDSISPSSQSSIEAALSEAVITFDNEPPKDSPDGVMLKTFYEKHSEGIYEGSPSPSFRKSLIISCATMRFVGLAC</sequence>
<feature type="region of interest" description="Disordered" evidence="1">
    <location>
        <begin position="1"/>
        <end position="24"/>
    </location>
</feature>
<comment type="caution">
    <text evidence="2">The sequence shown here is derived from an EMBL/GenBank/DDBJ whole genome shotgun (WGS) entry which is preliminary data.</text>
</comment>
<protein>
    <submittedName>
        <fullName evidence="2">Uncharacterized protein</fullName>
    </submittedName>
</protein>
<evidence type="ECO:0000256" key="1">
    <source>
        <dbReference type="SAM" id="MobiDB-lite"/>
    </source>
</evidence>
<gene>
    <name evidence="2" type="ORF">TrVE_jg1234</name>
</gene>
<organism evidence="2 3">
    <name type="scientific">Triparma verrucosa</name>
    <dbReference type="NCBI Taxonomy" id="1606542"/>
    <lineage>
        <taxon>Eukaryota</taxon>
        <taxon>Sar</taxon>
        <taxon>Stramenopiles</taxon>
        <taxon>Ochrophyta</taxon>
        <taxon>Bolidophyceae</taxon>
        <taxon>Parmales</taxon>
        <taxon>Triparmaceae</taxon>
        <taxon>Triparma</taxon>
    </lineage>
</organism>
<dbReference type="AlphaFoldDB" id="A0A9W7FBR2"/>
<evidence type="ECO:0000313" key="3">
    <source>
        <dbReference type="Proteomes" id="UP001165160"/>
    </source>
</evidence>
<dbReference type="Proteomes" id="UP001165160">
    <property type="component" value="Unassembled WGS sequence"/>
</dbReference>
<accession>A0A9W7FBR2</accession>
<evidence type="ECO:0000313" key="2">
    <source>
        <dbReference type="EMBL" id="GMI09235.1"/>
    </source>
</evidence>
<dbReference type="EMBL" id="BRXX01000395">
    <property type="protein sequence ID" value="GMI09235.1"/>
    <property type="molecule type" value="Genomic_DNA"/>
</dbReference>